<dbReference type="GO" id="GO:0000160">
    <property type="term" value="P:phosphorelay signal transduction system"/>
    <property type="evidence" value="ECO:0007669"/>
    <property type="project" value="InterPro"/>
</dbReference>
<dbReference type="InterPro" id="IPR002197">
    <property type="entry name" value="HTH_Fis"/>
</dbReference>
<gene>
    <name evidence="9" type="ORF">H4O21_18970</name>
</gene>
<evidence type="ECO:0000256" key="3">
    <source>
        <dbReference type="ARBA" id="ARBA00023015"/>
    </source>
</evidence>
<reference evidence="9 10" key="1">
    <citation type="submission" date="2020-08" db="EMBL/GenBank/DDBJ databases">
        <title>Oceanospirillum sp. nov. isolated from marine sediment.</title>
        <authorList>
            <person name="Ji X."/>
        </authorList>
    </citation>
    <scope>NUCLEOTIDE SEQUENCE [LARGE SCALE GENOMIC DNA]</scope>
    <source>
        <strain evidence="9 10">D5</strain>
    </source>
</reference>
<dbReference type="PROSITE" id="PS00676">
    <property type="entry name" value="SIGMA54_INTERACT_2"/>
    <property type="match status" value="1"/>
</dbReference>
<dbReference type="PROSITE" id="PS00675">
    <property type="entry name" value="SIGMA54_INTERACT_1"/>
    <property type="match status" value="1"/>
</dbReference>
<dbReference type="InterPro" id="IPR058031">
    <property type="entry name" value="AAA_lid_NorR"/>
</dbReference>
<dbReference type="Proteomes" id="UP000565262">
    <property type="component" value="Unassembled WGS sequence"/>
</dbReference>
<dbReference type="InterPro" id="IPR025943">
    <property type="entry name" value="Sigma_54_int_dom_ATP-bd_2"/>
</dbReference>
<dbReference type="InterPro" id="IPR025944">
    <property type="entry name" value="Sigma_54_int_dom_CS"/>
</dbReference>
<name>A0A839IVE3_9GAMM</name>
<dbReference type="GO" id="GO:0043565">
    <property type="term" value="F:sequence-specific DNA binding"/>
    <property type="evidence" value="ECO:0007669"/>
    <property type="project" value="InterPro"/>
</dbReference>
<dbReference type="FunFam" id="3.40.50.300:FF:000006">
    <property type="entry name" value="DNA-binding transcriptional regulator NtrC"/>
    <property type="match status" value="1"/>
</dbReference>
<dbReference type="RefSeq" id="WP_182810464.1">
    <property type="nucleotide sequence ID" value="NZ_JACJFM010000033.1"/>
</dbReference>
<keyword evidence="6" id="KW-0597">Phosphoprotein</keyword>
<feature type="domain" description="Response regulatory" evidence="8">
    <location>
        <begin position="26"/>
        <end position="146"/>
    </location>
</feature>
<keyword evidence="5" id="KW-0804">Transcription</keyword>
<comment type="caution">
    <text evidence="9">The sequence shown here is derived from an EMBL/GenBank/DDBJ whole genome shotgun (WGS) entry which is preliminary data.</text>
</comment>
<dbReference type="InterPro" id="IPR009057">
    <property type="entry name" value="Homeodomain-like_sf"/>
</dbReference>
<evidence type="ECO:0000313" key="10">
    <source>
        <dbReference type="Proteomes" id="UP000565262"/>
    </source>
</evidence>
<dbReference type="InterPro" id="IPR003593">
    <property type="entry name" value="AAA+_ATPase"/>
</dbReference>
<dbReference type="Pfam" id="PF02954">
    <property type="entry name" value="HTH_8"/>
    <property type="match status" value="1"/>
</dbReference>
<evidence type="ECO:0000259" key="7">
    <source>
        <dbReference type="PROSITE" id="PS50045"/>
    </source>
</evidence>
<dbReference type="Pfam" id="PF00158">
    <property type="entry name" value="Sigma54_activat"/>
    <property type="match status" value="1"/>
</dbReference>
<dbReference type="SMART" id="SM00448">
    <property type="entry name" value="REC"/>
    <property type="match status" value="1"/>
</dbReference>
<dbReference type="InterPro" id="IPR025662">
    <property type="entry name" value="Sigma_54_int_dom_ATP-bd_1"/>
</dbReference>
<keyword evidence="4" id="KW-0238">DNA-binding</keyword>
<dbReference type="SUPFAM" id="SSF46689">
    <property type="entry name" value="Homeodomain-like"/>
    <property type="match status" value="1"/>
</dbReference>
<dbReference type="SMART" id="SM00382">
    <property type="entry name" value="AAA"/>
    <property type="match status" value="1"/>
</dbReference>
<dbReference type="Pfam" id="PF25601">
    <property type="entry name" value="AAA_lid_14"/>
    <property type="match status" value="1"/>
</dbReference>
<keyword evidence="2" id="KW-0067">ATP-binding</keyword>
<sequence>MNQFRTPDRMHDQHPSELDLTATRARVLVVDDEIRSLETLERILDESFDVLTASSASDALSLLEQCSDTESCSVQVIVCDQRMPGMTGVEFLTQVRQRWPETIRLMLSGYTDSEDIIAGINEAGIYQYLTKPWHPDQLLLAVGNASKLWQLQQQNELLAHEMRLTADTAEGRMQRHKQKLKSSFQLEGICRGENSPLEQLCDEVSQVAPYDIAVLITGESGTGKELFARAVHYTSHRADQPFVVENCGAMPDELLASELFGHKKGAFTGAVADHVGLFEQADGGTIFLDEIGEITPAFQVKLLRVLQEREVRPVGSHRRRKIDVRIVASTNRDLQEEVRAGRFRQDLYYRLAQITLTLPPLRERGKDISVLAQNILEKAQQDFNKPVKGFSLSALACMQAYHWPGNVRELENEVRRMLVMTKDDELGPELLAPHVLRAAPEDDQQDRELTMLGGMEGTLKDRIEALEARIVKETLLRFRWNKSRAANELGLSRVGLRSKIERYGIDQPN</sequence>
<evidence type="ECO:0000256" key="6">
    <source>
        <dbReference type="PROSITE-ProRule" id="PRU00169"/>
    </source>
</evidence>
<dbReference type="CDD" id="cd00009">
    <property type="entry name" value="AAA"/>
    <property type="match status" value="1"/>
</dbReference>
<evidence type="ECO:0000313" key="9">
    <source>
        <dbReference type="EMBL" id="MBB1488692.1"/>
    </source>
</evidence>
<proteinExistence type="predicted"/>
<dbReference type="SUPFAM" id="SSF52172">
    <property type="entry name" value="CheY-like"/>
    <property type="match status" value="1"/>
</dbReference>
<organism evidence="9 10">
    <name type="scientific">Oceanospirillum sediminis</name>
    <dbReference type="NCBI Taxonomy" id="2760088"/>
    <lineage>
        <taxon>Bacteria</taxon>
        <taxon>Pseudomonadati</taxon>
        <taxon>Pseudomonadota</taxon>
        <taxon>Gammaproteobacteria</taxon>
        <taxon>Oceanospirillales</taxon>
        <taxon>Oceanospirillaceae</taxon>
        <taxon>Oceanospirillum</taxon>
    </lineage>
</organism>
<dbReference type="PANTHER" id="PTHR32071:SF117">
    <property type="entry name" value="PTS-DEPENDENT DIHYDROXYACETONE KINASE OPERON REGULATORY PROTEIN-RELATED"/>
    <property type="match status" value="1"/>
</dbReference>
<dbReference type="InterPro" id="IPR001789">
    <property type="entry name" value="Sig_transdc_resp-reg_receiver"/>
</dbReference>
<dbReference type="SUPFAM" id="SSF52540">
    <property type="entry name" value="P-loop containing nucleoside triphosphate hydrolases"/>
    <property type="match status" value="1"/>
</dbReference>
<evidence type="ECO:0000256" key="5">
    <source>
        <dbReference type="ARBA" id="ARBA00023163"/>
    </source>
</evidence>
<feature type="modified residue" description="4-aspartylphosphate" evidence="6">
    <location>
        <position position="80"/>
    </location>
</feature>
<dbReference type="Pfam" id="PF00072">
    <property type="entry name" value="Response_reg"/>
    <property type="match status" value="1"/>
</dbReference>
<dbReference type="PRINTS" id="PR01590">
    <property type="entry name" value="HTHFIS"/>
</dbReference>
<evidence type="ECO:0000256" key="4">
    <source>
        <dbReference type="ARBA" id="ARBA00023125"/>
    </source>
</evidence>
<dbReference type="Gene3D" id="3.40.50.300">
    <property type="entry name" value="P-loop containing nucleotide triphosphate hydrolases"/>
    <property type="match status" value="1"/>
</dbReference>
<dbReference type="InterPro" id="IPR027417">
    <property type="entry name" value="P-loop_NTPase"/>
</dbReference>
<keyword evidence="1" id="KW-0547">Nucleotide-binding</keyword>
<dbReference type="PANTHER" id="PTHR32071">
    <property type="entry name" value="TRANSCRIPTIONAL REGULATORY PROTEIN"/>
    <property type="match status" value="1"/>
</dbReference>
<accession>A0A839IVE3</accession>
<dbReference type="GO" id="GO:0005524">
    <property type="term" value="F:ATP binding"/>
    <property type="evidence" value="ECO:0007669"/>
    <property type="project" value="UniProtKB-KW"/>
</dbReference>
<protein>
    <submittedName>
        <fullName evidence="9">Sigma-54-dependent Fis family transcriptional regulator</fullName>
    </submittedName>
</protein>
<dbReference type="PROSITE" id="PS00688">
    <property type="entry name" value="SIGMA54_INTERACT_3"/>
    <property type="match status" value="1"/>
</dbReference>
<dbReference type="PROSITE" id="PS50110">
    <property type="entry name" value="RESPONSE_REGULATORY"/>
    <property type="match status" value="1"/>
</dbReference>
<dbReference type="Gene3D" id="3.40.50.2300">
    <property type="match status" value="1"/>
</dbReference>
<dbReference type="Gene3D" id="1.10.8.60">
    <property type="match status" value="1"/>
</dbReference>
<feature type="domain" description="Sigma-54 factor interaction" evidence="7">
    <location>
        <begin position="190"/>
        <end position="419"/>
    </location>
</feature>
<keyword evidence="3" id="KW-0805">Transcription regulation</keyword>
<dbReference type="GO" id="GO:0006355">
    <property type="term" value="P:regulation of DNA-templated transcription"/>
    <property type="evidence" value="ECO:0007669"/>
    <property type="project" value="InterPro"/>
</dbReference>
<dbReference type="AlphaFoldDB" id="A0A839IVE3"/>
<dbReference type="InterPro" id="IPR011006">
    <property type="entry name" value="CheY-like_superfamily"/>
</dbReference>
<dbReference type="InterPro" id="IPR002078">
    <property type="entry name" value="Sigma_54_int"/>
</dbReference>
<evidence type="ECO:0000256" key="1">
    <source>
        <dbReference type="ARBA" id="ARBA00022741"/>
    </source>
</evidence>
<evidence type="ECO:0000259" key="8">
    <source>
        <dbReference type="PROSITE" id="PS50110"/>
    </source>
</evidence>
<dbReference type="EMBL" id="JACJFM010000033">
    <property type="protein sequence ID" value="MBB1488692.1"/>
    <property type="molecule type" value="Genomic_DNA"/>
</dbReference>
<dbReference type="Gene3D" id="1.10.10.60">
    <property type="entry name" value="Homeodomain-like"/>
    <property type="match status" value="1"/>
</dbReference>
<dbReference type="PROSITE" id="PS50045">
    <property type="entry name" value="SIGMA54_INTERACT_4"/>
    <property type="match status" value="1"/>
</dbReference>
<keyword evidence="10" id="KW-1185">Reference proteome</keyword>
<evidence type="ECO:0000256" key="2">
    <source>
        <dbReference type="ARBA" id="ARBA00022840"/>
    </source>
</evidence>